<evidence type="ECO:0000313" key="1">
    <source>
        <dbReference type="EMBL" id="QHT60839.1"/>
    </source>
</evidence>
<organism evidence="1 2">
    <name type="scientific">Paenibacillus lycopersici</name>
    <dbReference type="NCBI Taxonomy" id="2704462"/>
    <lineage>
        <taxon>Bacteria</taxon>
        <taxon>Bacillati</taxon>
        <taxon>Bacillota</taxon>
        <taxon>Bacilli</taxon>
        <taxon>Bacillales</taxon>
        <taxon>Paenibacillaceae</taxon>
        <taxon>Paenibacillus</taxon>
    </lineage>
</organism>
<dbReference type="Proteomes" id="UP000476064">
    <property type="component" value="Chromosome"/>
</dbReference>
<proteinExistence type="predicted"/>
<evidence type="ECO:0000313" key="2">
    <source>
        <dbReference type="Proteomes" id="UP000476064"/>
    </source>
</evidence>
<dbReference type="KEGG" id="plyc:GXP70_13360"/>
<reference evidence="1 2" key="1">
    <citation type="submission" date="2020-01" db="EMBL/GenBank/DDBJ databases">
        <title>Paenibacillus sp. nov., isolated from tomato rhizosphere.</title>
        <authorList>
            <person name="Weon H.-Y."/>
            <person name="Lee S.A."/>
        </authorList>
    </citation>
    <scope>NUCLEOTIDE SEQUENCE [LARGE SCALE GENOMIC DNA]</scope>
    <source>
        <strain evidence="1 2">12200R-189</strain>
    </source>
</reference>
<dbReference type="EMBL" id="CP048209">
    <property type="protein sequence ID" value="QHT60839.1"/>
    <property type="molecule type" value="Genomic_DNA"/>
</dbReference>
<name>A0A6C0G0V0_9BACL</name>
<accession>A0A6C0G0V0</accession>
<protein>
    <submittedName>
        <fullName evidence="1">Uncharacterized protein</fullName>
    </submittedName>
</protein>
<gene>
    <name evidence="1" type="ORF">GXP70_13360</name>
</gene>
<dbReference type="RefSeq" id="WP_162357279.1">
    <property type="nucleotide sequence ID" value="NZ_CP048209.1"/>
</dbReference>
<keyword evidence="2" id="KW-1185">Reference proteome</keyword>
<dbReference type="AlphaFoldDB" id="A0A6C0G0V0"/>
<sequence>MLEQQLYRHYCRSVAGKVARTATLPAFLPARGGKSCSNSNFTGTFTGQRREKLLEQQLYRHYCRSVAGKVARIATFPALLPVRGGKSCSNSNFSGIFTGQRREKLPEQQLYRHVYRPEAGKVARTATLPTLLPVRGGKSCSNSNFTGMFTGQRREKLPEQQLYRYFSRSDANKVVRIATFRLFVILRQVCKVLCKATG</sequence>